<gene>
    <name evidence="3" type="ORF">TWF696_005349</name>
</gene>
<dbReference type="EMBL" id="JAVHNQ010000003">
    <property type="protein sequence ID" value="KAK6353383.1"/>
    <property type="molecule type" value="Genomic_DNA"/>
</dbReference>
<dbReference type="GO" id="GO:0035197">
    <property type="term" value="F:siRNA binding"/>
    <property type="evidence" value="ECO:0007669"/>
    <property type="project" value="TreeGrafter"/>
</dbReference>
<dbReference type="GO" id="GO:0005634">
    <property type="term" value="C:nucleus"/>
    <property type="evidence" value="ECO:0007669"/>
    <property type="project" value="TreeGrafter"/>
</dbReference>
<dbReference type="InterPro" id="IPR048263">
    <property type="entry name" value="Arb2"/>
</dbReference>
<feature type="region of interest" description="Disordered" evidence="1">
    <location>
        <begin position="409"/>
        <end position="431"/>
    </location>
</feature>
<feature type="compositionally biased region" description="Gly residues" evidence="1">
    <location>
        <begin position="422"/>
        <end position="431"/>
    </location>
</feature>
<dbReference type="GO" id="GO:0031048">
    <property type="term" value="P:regulatory ncRNA-mediated heterochromatin formation"/>
    <property type="evidence" value="ECO:0007669"/>
    <property type="project" value="TreeGrafter"/>
</dbReference>
<protein>
    <recommendedName>
        <fullName evidence="2">Arb2 domain-containing protein</fullName>
    </recommendedName>
</protein>
<evidence type="ECO:0000259" key="2">
    <source>
        <dbReference type="Pfam" id="PF22749"/>
    </source>
</evidence>
<comment type="caution">
    <text evidence="3">The sequence shown here is derived from an EMBL/GenBank/DDBJ whole genome shotgun (WGS) entry which is preliminary data.</text>
</comment>
<dbReference type="PANTHER" id="PTHR21357:SF4">
    <property type="entry name" value="FAM172 FAMILY PROTEIN HOMOLOG CG10038"/>
    <property type="match status" value="1"/>
</dbReference>
<dbReference type="Proteomes" id="UP001375240">
    <property type="component" value="Unassembled WGS sequence"/>
</dbReference>
<reference evidence="3 4" key="1">
    <citation type="submission" date="2019-10" db="EMBL/GenBank/DDBJ databases">
        <authorList>
            <person name="Palmer J.M."/>
        </authorList>
    </citation>
    <scope>NUCLEOTIDE SEQUENCE [LARGE SCALE GENOMIC DNA]</scope>
    <source>
        <strain evidence="3 4">TWF696</strain>
    </source>
</reference>
<sequence length="431" mass="48689">MFRRVKPPARKEEVHFPADLKQLGYFVNEHDQIRSIKNPEQPFKYRVHKVERVNERRREAVDECVRRILDERFAEEGFVKEYFPPGSDPAKDRCVPILVDGNLESDAVEKVLIVVGNTYDDLGIWSVREMEGPGVNHGSMVSTVQTAKAAGFHTVILNCGQNVYSPEVGRAVTYRSWRAATHDTPHIDEVLNRIPRNENVSNHVVNVLDELKGRILLGGKSKRRAVYFLTYGWGCWAVVKYLNKNFDEWKDSLEALIAVESAHTITDITNPALAHFIKTRARAYIVHADPPGSFIPDRRFGCQTFSTGEIHSECIIPNHWMSLMLPWLVRVEQDPEGCNPVFAVDWAQVEKLQEGWGSADVDGGKQPDEDKWSFDDDDDMIGRYEGGDKGVLEEITDLRDDVKAARAQMKQENIAPGEMTEFGGGKAAPTA</sequence>
<evidence type="ECO:0000256" key="1">
    <source>
        <dbReference type="SAM" id="MobiDB-lite"/>
    </source>
</evidence>
<organism evidence="3 4">
    <name type="scientific">Orbilia brochopaga</name>
    <dbReference type="NCBI Taxonomy" id="3140254"/>
    <lineage>
        <taxon>Eukaryota</taxon>
        <taxon>Fungi</taxon>
        <taxon>Dikarya</taxon>
        <taxon>Ascomycota</taxon>
        <taxon>Pezizomycotina</taxon>
        <taxon>Orbiliomycetes</taxon>
        <taxon>Orbiliales</taxon>
        <taxon>Orbiliaceae</taxon>
        <taxon>Orbilia</taxon>
    </lineage>
</organism>
<keyword evidence="4" id="KW-1185">Reference proteome</keyword>
<accession>A0AAV9V4F2</accession>
<feature type="domain" description="Arb2" evidence="2">
    <location>
        <begin position="16"/>
        <end position="290"/>
    </location>
</feature>
<evidence type="ECO:0000313" key="3">
    <source>
        <dbReference type="EMBL" id="KAK6353383.1"/>
    </source>
</evidence>
<dbReference type="PANTHER" id="PTHR21357">
    <property type="entry name" value="FAM172 FAMILY PROTEIN HOMOLOG CG10038"/>
    <property type="match status" value="1"/>
</dbReference>
<dbReference type="InterPro" id="IPR053858">
    <property type="entry name" value="Arb2_dom"/>
</dbReference>
<dbReference type="AlphaFoldDB" id="A0AAV9V4F2"/>
<evidence type="ECO:0000313" key="4">
    <source>
        <dbReference type="Proteomes" id="UP001375240"/>
    </source>
</evidence>
<name>A0AAV9V4F2_9PEZI</name>
<proteinExistence type="predicted"/>
<dbReference type="Pfam" id="PF22749">
    <property type="entry name" value="Arb2"/>
    <property type="match status" value="1"/>
</dbReference>